<dbReference type="Proteomes" id="UP001302676">
    <property type="component" value="Unassembled WGS sequence"/>
</dbReference>
<dbReference type="EMBL" id="MU853664">
    <property type="protein sequence ID" value="KAK4139423.1"/>
    <property type="molecule type" value="Genomic_DNA"/>
</dbReference>
<dbReference type="AlphaFoldDB" id="A0AAN6UUN7"/>
<feature type="signal peptide" evidence="1">
    <location>
        <begin position="1"/>
        <end position="18"/>
    </location>
</feature>
<keyword evidence="3" id="KW-1185">Reference proteome</keyword>
<comment type="caution">
    <text evidence="2">The sequence shown here is derived from an EMBL/GenBank/DDBJ whole genome shotgun (WGS) entry which is preliminary data.</text>
</comment>
<evidence type="ECO:0000313" key="3">
    <source>
        <dbReference type="Proteomes" id="UP001302676"/>
    </source>
</evidence>
<proteinExistence type="predicted"/>
<dbReference type="RefSeq" id="XP_062632794.1">
    <property type="nucleotide sequence ID" value="XM_062782331.1"/>
</dbReference>
<evidence type="ECO:0000313" key="2">
    <source>
        <dbReference type="EMBL" id="KAK4139423.1"/>
    </source>
</evidence>
<keyword evidence="1" id="KW-0732">Signal</keyword>
<name>A0AAN6UUN7_9PEZI</name>
<protein>
    <submittedName>
        <fullName evidence="2">Uncharacterized protein</fullName>
    </submittedName>
</protein>
<sequence length="93" mass="9589">MQITSLFTLLAVAMTASALPSFETPARRGGGEGEKGADNQCTNETANVCCSGGILECVVNIAGPCNGQAYCCKEDKLKGTTLADVDLSCLKVL</sequence>
<feature type="chain" id="PRO_5042867050" evidence="1">
    <location>
        <begin position="19"/>
        <end position="93"/>
    </location>
</feature>
<dbReference type="GeneID" id="87818944"/>
<gene>
    <name evidence="2" type="ORF">C8A04DRAFT_33105</name>
</gene>
<reference evidence="2" key="1">
    <citation type="journal article" date="2023" name="Mol. Phylogenet. Evol.">
        <title>Genome-scale phylogeny and comparative genomics of the fungal order Sordariales.</title>
        <authorList>
            <person name="Hensen N."/>
            <person name="Bonometti L."/>
            <person name="Westerberg I."/>
            <person name="Brannstrom I.O."/>
            <person name="Guillou S."/>
            <person name="Cros-Aarteil S."/>
            <person name="Calhoun S."/>
            <person name="Haridas S."/>
            <person name="Kuo A."/>
            <person name="Mondo S."/>
            <person name="Pangilinan J."/>
            <person name="Riley R."/>
            <person name="LaButti K."/>
            <person name="Andreopoulos B."/>
            <person name="Lipzen A."/>
            <person name="Chen C."/>
            <person name="Yan M."/>
            <person name="Daum C."/>
            <person name="Ng V."/>
            <person name="Clum A."/>
            <person name="Steindorff A."/>
            <person name="Ohm R.A."/>
            <person name="Martin F."/>
            <person name="Silar P."/>
            <person name="Natvig D.O."/>
            <person name="Lalanne C."/>
            <person name="Gautier V."/>
            <person name="Ament-Velasquez S.L."/>
            <person name="Kruys A."/>
            <person name="Hutchinson M.I."/>
            <person name="Powell A.J."/>
            <person name="Barry K."/>
            <person name="Miller A.N."/>
            <person name="Grigoriev I.V."/>
            <person name="Debuchy R."/>
            <person name="Gladieux P."/>
            <person name="Hiltunen Thoren M."/>
            <person name="Johannesson H."/>
        </authorList>
    </citation>
    <scope>NUCLEOTIDE SEQUENCE</scope>
    <source>
        <strain evidence="2">CBS 141.50</strain>
    </source>
</reference>
<organism evidence="2 3">
    <name type="scientific">Dichotomopilus funicola</name>
    <dbReference type="NCBI Taxonomy" id="1934379"/>
    <lineage>
        <taxon>Eukaryota</taxon>
        <taxon>Fungi</taxon>
        <taxon>Dikarya</taxon>
        <taxon>Ascomycota</taxon>
        <taxon>Pezizomycotina</taxon>
        <taxon>Sordariomycetes</taxon>
        <taxon>Sordariomycetidae</taxon>
        <taxon>Sordariales</taxon>
        <taxon>Chaetomiaceae</taxon>
        <taxon>Dichotomopilus</taxon>
    </lineage>
</organism>
<accession>A0AAN6UUN7</accession>
<evidence type="ECO:0000256" key="1">
    <source>
        <dbReference type="SAM" id="SignalP"/>
    </source>
</evidence>
<reference evidence="2" key="2">
    <citation type="submission" date="2023-05" db="EMBL/GenBank/DDBJ databases">
        <authorList>
            <consortium name="Lawrence Berkeley National Laboratory"/>
            <person name="Steindorff A."/>
            <person name="Hensen N."/>
            <person name="Bonometti L."/>
            <person name="Westerberg I."/>
            <person name="Brannstrom I.O."/>
            <person name="Guillou S."/>
            <person name="Cros-Aarteil S."/>
            <person name="Calhoun S."/>
            <person name="Haridas S."/>
            <person name="Kuo A."/>
            <person name="Mondo S."/>
            <person name="Pangilinan J."/>
            <person name="Riley R."/>
            <person name="Labutti K."/>
            <person name="Andreopoulos B."/>
            <person name="Lipzen A."/>
            <person name="Chen C."/>
            <person name="Yanf M."/>
            <person name="Daum C."/>
            <person name="Ng V."/>
            <person name="Clum A."/>
            <person name="Ohm R."/>
            <person name="Martin F."/>
            <person name="Silar P."/>
            <person name="Natvig D."/>
            <person name="Lalanne C."/>
            <person name="Gautier V."/>
            <person name="Ament-Velasquez S.L."/>
            <person name="Kruys A."/>
            <person name="Hutchinson M.I."/>
            <person name="Powell A.J."/>
            <person name="Barry K."/>
            <person name="Miller A.N."/>
            <person name="Grigoriev I.V."/>
            <person name="Debuchy R."/>
            <person name="Gladieux P."/>
            <person name="Thoren M.H."/>
            <person name="Johannesson H."/>
        </authorList>
    </citation>
    <scope>NUCLEOTIDE SEQUENCE</scope>
    <source>
        <strain evidence="2">CBS 141.50</strain>
    </source>
</reference>